<dbReference type="EMBL" id="CP072110">
    <property type="protein sequence ID" value="QTH63980.1"/>
    <property type="molecule type" value="Genomic_DNA"/>
</dbReference>
<organism evidence="3 4">
    <name type="scientific">Psychrosphaera ytuae</name>
    <dbReference type="NCBI Taxonomy" id="2820710"/>
    <lineage>
        <taxon>Bacteria</taxon>
        <taxon>Pseudomonadati</taxon>
        <taxon>Pseudomonadota</taxon>
        <taxon>Gammaproteobacteria</taxon>
        <taxon>Alteromonadales</taxon>
        <taxon>Pseudoalteromonadaceae</taxon>
        <taxon>Psychrosphaera</taxon>
    </lineage>
</organism>
<keyword evidence="2" id="KW-1133">Transmembrane helix</keyword>
<keyword evidence="4" id="KW-1185">Reference proteome</keyword>
<dbReference type="RefSeq" id="WP_208832035.1">
    <property type="nucleotide sequence ID" value="NZ_CP072110.1"/>
</dbReference>
<keyword evidence="2" id="KW-0472">Membrane</keyword>
<dbReference type="KEGG" id="psym:J1N51_00325"/>
<dbReference type="Proteomes" id="UP000682739">
    <property type="component" value="Chromosome"/>
</dbReference>
<feature type="region of interest" description="Disordered" evidence="1">
    <location>
        <begin position="101"/>
        <end position="152"/>
    </location>
</feature>
<feature type="transmembrane region" description="Helical" evidence="2">
    <location>
        <begin position="58"/>
        <end position="78"/>
    </location>
</feature>
<sequence>MFQQVVRWTFIITIWKKYKGQLLTIIGYLASLWLVSMVHDDYLEYVSAAGEGNQTVGASFAAKWLAYIVFTVIFYWVFQRVSKSGEVGHQGLGFLSKFRGLGRSNNKEQSGTGVWDDKQKPEASAAQQQSNPEQPKGSPNKDPFANIRNKETLRSEADLIFELKGEKRNTKKGA</sequence>
<evidence type="ECO:0000256" key="1">
    <source>
        <dbReference type="SAM" id="MobiDB-lite"/>
    </source>
</evidence>
<evidence type="ECO:0000313" key="4">
    <source>
        <dbReference type="Proteomes" id="UP000682739"/>
    </source>
</evidence>
<protein>
    <submittedName>
        <fullName evidence="3">Uncharacterized protein</fullName>
    </submittedName>
</protein>
<reference evidence="3" key="1">
    <citation type="submission" date="2021-03" db="EMBL/GenBank/DDBJ databases">
        <title>Description of Psychrosphaera ytuae sp. nov. isolated from deep sea sediment of South China Sea.</title>
        <authorList>
            <person name="Zhang J."/>
            <person name="Xu X.-D."/>
        </authorList>
    </citation>
    <scope>NUCLEOTIDE SEQUENCE</scope>
    <source>
        <strain evidence="3">MTZ26</strain>
    </source>
</reference>
<evidence type="ECO:0000256" key="2">
    <source>
        <dbReference type="SAM" id="Phobius"/>
    </source>
</evidence>
<gene>
    <name evidence="3" type="ORF">J1N51_00325</name>
</gene>
<dbReference type="AlphaFoldDB" id="A0A975DB87"/>
<proteinExistence type="predicted"/>
<feature type="transmembrane region" description="Helical" evidence="2">
    <location>
        <begin position="20"/>
        <end position="38"/>
    </location>
</feature>
<keyword evidence="2" id="KW-0812">Transmembrane</keyword>
<name>A0A975DB87_9GAMM</name>
<accession>A0A975DB87</accession>
<evidence type="ECO:0000313" key="3">
    <source>
        <dbReference type="EMBL" id="QTH63980.1"/>
    </source>
</evidence>
<feature type="compositionally biased region" description="Polar residues" evidence="1">
    <location>
        <begin position="103"/>
        <end position="112"/>
    </location>
</feature>